<organism evidence="1 2">
    <name type="scientific">Nonomuraea maheshkhaliensis</name>
    <dbReference type="NCBI Taxonomy" id="419590"/>
    <lineage>
        <taxon>Bacteria</taxon>
        <taxon>Bacillati</taxon>
        <taxon>Actinomycetota</taxon>
        <taxon>Actinomycetes</taxon>
        <taxon>Streptosporangiales</taxon>
        <taxon>Streptosporangiaceae</taxon>
        <taxon>Nonomuraea</taxon>
    </lineage>
</organism>
<protein>
    <submittedName>
        <fullName evidence="1">Uncharacterized protein</fullName>
    </submittedName>
</protein>
<sequence>MRRYGLYYPYIHIRDDAWLKACALYWPKIVRMVPDGYPTRDSETMKVLAGEIGFDFRLTAGSTQTSAAAVTPQVRALLAEHGSQLAEAYGFDALGLKMHEVETQWALRDTSLGVTATGGSLAGVYEEQVDPRLRDELAAHGLAAHIGPWVAMHPHFAWWYMSVLANHVATANQLQPVCDQIGTQAAAGLEAVRAAHVMKVDDLDDDDLTAHAGAVAHTLGLFAVGLVVPDDLYNVPVETIVKIRQRYAADFDAFGATVEDRAAEIATQLSTIQDRHVVESLLRDVAFADFGRPAAELRKALKAMRVDTRFAVINLKIELPGMLTALGAIASGVATGHEAVGMGAAAALALVQVRRNARAKRAEALAPSPATYLLHVEDEAATADLVVQRVMRRIRGEIF</sequence>
<proteinExistence type="predicted"/>
<name>A0ABN2EP22_9ACTN</name>
<dbReference type="EMBL" id="BAAAMU010000003">
    <property type="protein sequence ID" value="GAA1613234.1"/>
    <property type="molecule type" value="Genomic_DNA"/>
</dbReference>
<reference evidence="1 2" key="1">
    <citation type="journal article" date="2019" name="Int. J. Syst. Evol. Microbiol.">
        <title>The Global Catalogue of Microorganisms (GCM) 10K type strain sequencing project: providing services to taxonomists for standard genome sequencing and annotation.</title>
        <authorList>
            <consortium name="The Broad Institute Genomics Platform"/>
            <consortium name="The Broad Institute Genome Sequencing Center for Infectious Disease"/>
            <person name="Wu L."/>
            <person name="Ma J."/>
        </authorList>
    </citation>
    <scope>NUCLEOTIDE SEQUENCE [LARGE SCALE GENOMIC DNA]</scope>
    <source>
        <strain evidence="1 2">JCM 13929</strain>
    </source>
</reference>
<accession>A0ABN2EP22</accession>
<evidence type="ECO:0000313" key="2">
    <source>
        <dbReference type="Proteomes" id="UP001500064"/>
    </source>
</evidence>
<comment type="caution">
    <text evidence="1">The sequence shown here is derived from an EMBL/GenBank/DDBJ whole genome shotgun (WGS) entry which is preliminary data.</text>
</comment>
<dbReference type="InterPro" id="IPR046203">
    <property type="entry name" value="DUF6236"/>
</dbReference>
<gene>
    <name evidence="1" type="ORF">GCM10009733_006660</name>
</gene>
<dbReference type="Proteomes" id="UP001500064">
    <property type="component" value="Unassembled WGS sequence"/>
</dbReference>
<evidence type="ECO:0000313" key="1">
    <source>
        <dbReference type="EMBL" id="GAA1613234.1"/>
    </source>
</evidence>
<dbReference type="Pfam" id="PF19749">
    <property type="entry name" value="DUF6236"/>
    <property type="match status" value="1"/>
</dbReference>
<dbReference type="RefSeq" id="WP_346101358.1">
    <property type="nucleotide sequence ID" value="NZ_BAAAMU010000003.1"/>
</dbReference>
<keyword evidence="2" id="KW-1185">Reference proteome</keyword>